<evidence type="ECO:0000313" key="7">
    <source>
        <dbReference type="Proteomes" id="UP000245461"/>
    </source>
</evidence>
<keyword evidence="1 4" id="KW-0349">Heme</keyword>
<dbReference type="OrthoDB" id="9805202at2"/>
<dbReference type="InterPro" id="IPR051395">
    <property type="entry name" value="Cytochrome_c_Peroxidase/MauG"/>
</dbReference>
<feature type="domain" description="Cytochrome c" evidence="5">
    <location>
        <begin position="366"/>
        <end position="498"/>
    </location>
</feature>
<dbReference type="InterPro" id="IPR010538">
    <property type="entry name" value="DHOR"/>
</dbReference>
<evidence type="ECO:0000256" key="1">
    <source>
        <dbReference type="ARBA" id="ARBA00022617"/>
    </source>
</evidence>
<accession>A0A317E2S0</accession>
<evidence type="ECO:0000259" key="5">
    <source>
        <dbReference type="PROSITE" id="PS51007"/>
    </source>
</evidence>
<keyword evidence="3 4" id="KW-0408">Iron</keyword>
<organism evidence="6 7">
    <name type="scientific">Zavarzinia aquatilis</name>
    <dbReference type="NCBI Taxonomy" id="2211142"/>
    <lineage>
        <taxon>Bacteria</taxon>
        <taxon>Pseudomonadati</taxon>
        <taxon>Pseudomonadota</taxon>
        <taxon>Alphaproteobacteria</taxon>
        <taxon>Rhodospirillales</taxon>
        <taxon>Zavarziniaceae</taxon>
        <taxon>Zavarzinia</taxon>
    </lineage>
</organism>
<dbReference type="GO" id="GO:0009055">
    <property type="term" value="F:electron transfer activity"/>
    <property type="evidence" value="ECO:0007669"/>
    <property type="project" value="InterPro"/>
</dbReference>
<dbReference type="GO" id="GO:0004130">
    <property type="term" value="F:cytochrome-c peroxidase activity"/>
    <property type="evidence" value="ECO:0007669"/>
    <property type="project" value="TreeGrafter"/>
</dbReference>
<name>A0A317E2S0_9PROT</name>
<dbReference type="GO" id="GO:0046872">
    <property type="term" value="F:metal ion binding"/>
    <property type="evidence" value="ECO:0007669"/>
    <property type="project" value="UniProtKB-KW"/>
</dbReference>
<evidence type="ECO:0000256" key="3">
    <source>
        <dbReference type="ARBA" id="ARBA00023004"/>
    </source>
</evidence>
<dbReference type="InterPro" id="IPR009056">
    <property type="entry name" value="Cyt_c-like_dom"/>
</dbReference>
<dbReference type="AlphaFoldDB" id="A0A317E2S0"/>
<sequence>MRGFGQPRQSVRRRKVTPAELKRSSFAYPLLAATFGVAALGGVALAGLPGVEPGEDRPGGAATARVARDVRAFTHPSANLSLERRMEFRLGDAIFRKLWASSPSSTTASDGLGPLYNARSCQSCHLRDGRGRVPLPGETAVSLFLRLSVPPRDDAERARLASGEVPVLPEPTYGTQLQNAAVHGLTGEGRMVLTYAEETVELAGGETVSLRRPAYTVADLAYGPMAADVMISPRMAPPMIGLGLLEAIPEADILAGADPDDVDGDGISGRPNLLGVEKRLGRFGWKAGQPDVAAQSAHALAGDIGLSSPAVPFSHGDCTAAQTACLSAPTGDDPVAGVEVTQPVFDMLTFYTRHLAVPARPRAADADVLAGKAKFAEAGCAACHRPSFVTAADATDPELAGQRIYPYTDLLLHDMGPDLADDRPEARASGSEWRTPPLWGIGLTQQVSGRTEFLHDGRARSLTEAILWHGGEAAAARNRFIALTPEDRRLLVEFLRSL</sequence>
<dbReference type="EMBL" id="QGLE01000007">
    <property type="protein sequence ID" value="PWR21327.1"/>
    <property type="molecule type" value="Genomic_DNA"/>
</dbReference>
<keyword evidence="2 4" id="KW-0479">Metal-binding</keyword>
<dbReference type="Gene3D" id="1.10.760.10">
    <property type="entry name" value="Cytochrome c-like domain"/>
    <property type="match status" value="1"/>
</dbReference>
<protein>
    <submittedName>
        <fullName evidence="6">Thiol oxidoreductase</fullName>
    </submittedName>
</protein>
<comment type="caution">
    <text evidence="6">The sequence shown here is derived from an EMBL/GenBank/DDBJ whole genome shotgun (WGS) entry which is preliminary data.</text>
</comment>
<dbReference type="Pfam" id="PF06537">
    <property type="entry name" value="DHOR"/>
    <property type="match status" value="1"/>
</dbReference>
<dbReference type="PROSITE" id="PS51007">
    <property type="entry name" value="CYTC"/>
    <property type="match status" value="1"/>
</dbReference>
<dbReference type="PANTHER" id="PTHR30600:SF4">
    <property type="entry name" value="CYTOCHROME C DOMAIN-CONTAINING PROTEIN"/>
    <property type="match status" value="1"/>
</dbReference>
<gene>
    <name evidence="6" type="ORF">DKG74_12845</name>
</gene>
<proteinExistence type="predicted"/>
<dbReference type="Proteomes" id="UP000245461">
    <property type="component" value="Unassembled WGS sequence"/>
</dbReference>
<dbReference type="GO" id="GO:0020037">
    <property type="term" value="F:heme binding"/>
    <property type="evidence" value="ECO:0007669"/>
    <property type="project" value="InterPro"/>
</dbReference>
<evidence type="ECO:0000256" key="4">
    <source>
        <dbReference type="PROSITE-ProRule" id="PRU00433"/>
    </source>
</evidence>
<evidence type="ECO:0000256" key="2">
    <source>
        <dbReference type="ARBA" id="ARBA00022723"/>
    </source>
</evidence>
<dbReference type="InterPro" id="IPR036909">
    <property type="entry name" value="Cyt_c-like_dom_sf"/>
</dbReference>
<evidence type="ECO:0000313" key="6">
    <source>
        <dbReference type="EMBL" id="PWR21327.1"/>
    </source>
</evidence>
<dbReference type="PANTHER" id="PTHR30600">
    <property type="entry name" value="CYTOCHROME C PEROXIDASE-RELATED"/>
    <property type="match status" value="1"/>
</dbReference>
<reference evidence="6 7" key="1">
    <citation type="submission" date="2018-05" db="EMBL/GenBank/DDBJ databases">
        <title>Zavarzinia sp. HR-AS.</title>
        <authorList>
            <person name="Lee Y."/>
            <person name="Jeon C.O."/>
        </authorList>
    </citation>
    <scope>NUCLEOTIDE SEQUENCE [LARGE SCALE GENOMIC DNA]</scope>
    <source>
        <strain evidence="6 7">HR-AS</strain>
    </source>
</reference>
<keyword evidence="7" id="KW-1185">Reference proteome</keyword>
<dbReference type="SUPFAM" id="SSF46626">
    <property type="entry name" value="Cytochrome c"/>
    <property type="match status" value="1"/>
</dbReference>
<dbReference type="PIRSF" id="PIRSF028099">
    <property type="entry name" value="DUF1111"/>
    <property type="match status" value="1"/>
</dbReference>